<dbReference type="KEGG" id="cdu:CD36_26390"/>
<sequence>METVGGLVKLRGLAKKYCEDDTQVNFNELYRHVFTDEPSVQYLDVLLSWKVLDKIILLIVEGRHLDTLKFYKFSLRLFVHEYFRRNGDKQRVKDVFFLQLDNNLRWKFVDKLANFVIDKSIKDYEVRIDILRFLTILQLNEEFGRYIFVNFIHDTDIQLNYSLENIGDALSKDVTNIKDKRKNQHWLLQLINSFGSKNDVSPTNWQCAIIKFLFAWCSSHKYGEYIQLFLKAVGVPSYFAIYASQGTIELVNLLKHVLEIDYCDVTFSQFRQTLRLMFKDRARLIYKVISFISLYDCPFEDFSVLLNEYLTVSEAKKLLDRFIPTEKQVSLGCLKQLTDDDDKKRFYIDILLTQVYQSNEYKPHFWKSITENSFEDIPGDMKFVTHYPTISRVAETITLENKYDALREIDNHLKAVMGRVNPKNALSYTGSSKYFAKIESLVTLSPHEYEITLDERFGGDDFRFAVGVTICKPVKGNSLRNLGIDLVRVGRISKQNKTYIFKCENLEGANVTHVIFLPNTPTLKALEVLSYNNEMSHAQNMTNTSLVAKSLFDNSTGDRTEDTNNSLSISQTFFAKKYDDVSSVLPDITDFHTIVLTPSESFLQQYKNVLLIRYGDEQSVNAVLRYASEYFEKMQEVLGNGDVLQLKQISSPLQLDQILDNCLGKWNNSVKGISADNNELPNEYLKIVKNPISNSNEAVRETKVLKQTMRVIRKVWFTLGKDLNMTMWNYICNTFSVVMTVDDWLNVFDKIQVDTSFVYVNCNVSVLLMSYFKVDWQKQRSGSIKVIGGELEDFFSFKIPNEIIPKSPSSSNISTFNPGLGSAKQLVSVQNQLEEAELCVLLFRYMRALDYPRESIGIWVSCKRQLDLINEIAKNSNLDKNVGMPFVLFNKSGAYDYDHVSYSIVSLFTDSGYKELDCPGSLGNYYFSSNIEIDKDLLGLSDSTTDYRLNIVQGEKFGLKERTKESIVTVQSKVQFQKIIDHL</sequence>
<dbReference type="RefSeq" id="XP_002421733.1">
    <property type="nucleotide sequence ID" value="XM_002421688.1"/>
</dbReference>
<dbReference type="HOGENOM" id="CLU_012995_0_0_1"/>
<dbReference type="OrthoDB" id="1879at2759"/>
<dbReference type="Proteomes" id="UP000002605">
    <property type="component" value="Chromosome R"/>
</dbReference>
<name>B9WKX2_CANDC</name>
<organism evidence="2 3">
    <name type="scientific">Candida dubliniensis (strain CD36 / ATCC MYA-646 / CBS 7987 / NCPF 3949 / NRRL Y-17841)</name>
    <name type="common">Yeast</name>
    <dbReference type="NCBI Taxonomy" id="573826"/>
    <lineage>
        <taxon>Eukaryota</taxon>
        <taxon>Fungi</taxon>
        <taxon>Dikarya</taxon>
        <taxon>Ascomycota</taxon>
        <taxon>Saccharomycotina</taxon>
        <taxon>Pichiomycetes</taxon>
        <taxon>Debaryomycetaceae</taxon>
        <taxon>Candida/Lodderomyces clade</taxon>
        <taxon>Candida</taxon>
    </lineage>
</organism>
<protein>
    <submittedName>
        <fullName evidence="2">Uncharacterized protein</fullName>
    </submittedName>
</protein>
<keyword evidence="3" id="KW-1185">Reference proteome</keyword>
<dbReference type="eggNOG" id="ENOG502TDMX">
    <property type="taxonomic scope" value="Eukaryota"/>
</dbReference>
<gene>
    <name evidence="1" type="ordered locus">Cd36_26390</name>
    <name evidence="2" type="ORF">CD36_26390</name>
</gene>
<accession>B9WKX2</accession>
<reference evidence="2 3" key="1">
    <citation type="journal article" date="2009" name="Genome Res.">
        <title>Comparative genomics of the fungal pathogens Candida dubliniensis and Candida albicans.</title>
        <authorList>
            <person name="Jackson A.P."/>
            <person name="Gamble J.A."/>
            <person name="Yeomans T."/>
            <person name="Moran G.P."/>
            <person name="Saunders D."/>
            <person name="Harris D."/>
            <person name="Aslett M."/>
            <person name="Barrell J.F."/>
            <person name="Butler G."/>
            <person name="Citiulo F."/>
            <person name="Coleman D.C."/>
            <person name="de Groot P.W.J."/>
            <person name="Goodwin T.J."/>
            <person name="Quail M.A."/>
            <person name="McQuillan J."/>
            <person name="Munro C.A."/>
            <person name="Pain A."/>
            <person name="Poulter R.T."/>
            <person name="Rajandream M.A."/>
            <person name="Renauld H."/>
            <person name="Spiering M.J."/>
            <person name="Tivey A."/>
            <person name="Gow N.A.R."/>
            <person name="Barrell B."/>
            <person name="Sullivan D.J."/>
            <person name="Berriman M."/>
        </authorList>
    </citation>
    <scope>NUCLEOTIDE SEQUENCE [LARGE SCALE GENOMIC DNA]</scope>
    <source>
        <strain evidence="3">CD36 / ATCC MYA-646 / CBS 7987 / NCPF 3949 / NRRL Y-17841</strain>
    </source>
</reference>
<dbReference type="CGD" id="CAL0000164610">
    <property type="gene designation" value="Cd36_26390"/>
</dbReference>
<dbReference type="VEuPathDB" id="FungiDB:CD36_26390"/>
<proteinExistence type="predicted"/>
<evidence type="ECO:0000313" key="1">
    <source>
        <dbReference type="CGD" id="CAL0000164610"/>
    </source>
</evidence>
<dbReference type="EMBL" id="FM992695">
    <property type="protein sequence ID" value="CAX39672.1"/>
    <property type="molecule type" value="Genomic_DNA"/>
</dbReference>
<evidence type="ECO:0000313" key="2">
    <source>
        <dbReference type="EMBL" id="CAX39672.1"/>
    </source>
</evidence>
<dbReference type="AlphaFoldDB" id="B9WKX2"/>
<dbReference type="GeneID" id="8049836"/>
<evidence type="ECO:0000313" key="3">
    <source>
        <dbReference type="Proteomes" id="UP000002605"/>
    </source>
</evidence>